<comment type="subcellular location">
    <subcellularLocation>
        <location evidence="1 9">Cell membrane</location>
        <topology evidence="1 9">Multi-pass membrane protein</topology>
    </subcellularLocation>
</comment>
<dbReference type="CDD" id="cd06261">
    <property type="entry name" value="TM_PBP2"/>
    <property type="match status" value="1"/>
</dbReference>
<dbReference type="InterPro" id="IPR000515">
    <property type="entry name" value="MetI-like"/>
</dbReference>
<proteinExistence type="inferred from homology"/>
<dbReference type="Proteomes" id="UP000317421">
    <property type="component" value="Unassembled WGS sequence"/>
</dbReference>
<dbReference type="Gene3D" id="1.10.3720.10">
    <property type="entry name" value="MetI-like"/>
    <property type="match status" value="1"/>
</dbReference>
<feature type="transmembrane region" description="Helical" evidence="9">
    <location>
        <begin position="252"/>
        <end position="274"/>
    </location>
</feature>
<keyword evidence="4 9" id="KW-0812">Transmembrane</keyword>
<dbReference type="EMBL" id="SJPR01000002">
    <property type="protein sequence ID" value="TWT97954.1"/>
    <property type="molecule type" value="Genomic_DNA"/>
</dbReference>
<keyword evidence="12" id="KW-1185">Reference proteome</keyword>
<dbReference type="InterPro" id="IPR035906">
    <property type="entry name" value="MetI-like_sf"/>
</dbReference>
<comment type="similarity">
    <text evidence="9">Belongs to the binding-protein-dependent transport system permease family.</text>
</comment>
<evidence type="ECO:0000256" key="6">
    <source>
        <dbReference type="ARBA" id="ARBA00023032"/>
    </source>
</evidence>
<feature type="transmembrane region" description="Helical" evidence="9">
    <location>
        <begin position="107"/>
        <end position="131"/>
    </location>
</feature>
<keyword evidence="5 9" id="KW-1133">Transmembrane helix</keyword>
<feature type="transmembrane region" description="Helical" evidence="9">
    <location>
        <begin position="143"/>
        <end position="163"/>
    </location>
</feature>
<evidence type="ECO:0000313" key="11">
    <source>
        <dbReference type="EMBL" id="TWT97954.1"/>
    </source>
</evidence>
<comment type="function">
    <text evidence="8">Part of the ABC transporter complex CysAWTP (TC 3.A.1.6.1) involved in sulfate/thiosulfate import. Probably responsible for the translocation of the substrate across the membrane.</text>
</comment>
<keyword evidence="7 9" id="KW-0472">Membrane</keyword>
<organism evidence="11 12">
    <name type="scientific">Botrimarina colliarenosi</name>
    <dbReference type="NCBI Taxonomy" id="2528001"/>
    <lineage>
        <taxon>Bacteria</taxon>
        <taxon>Pseudomonadati</taxon>
        <taxon>Planctomycetota</taxon>
        <taxon>Planctomycetia</taxon>
        <taxon>Pirellulales</taxon>
        <taxon>Lacipirellulaceae</taxon>
        <taxon>Botrimarina</taxon>
    </lineage>
</organism>
<evidence type="ECO:0000313" key="12">
    <source>
        <dbReference type="Proteomes" id="UP000317421"/>
    </source>
</evidence>
<evidence type="ECO:0000256" key="4">
    <source>
        <dbReference type="ARBA" id="ARBA00022692"/>
    </source>
</evidence>
<dbReference type="AlphaFoldDB" id="A0A5C6ADB8"/>
<dbReference type="GO" id="GO:0015419">
    <property type="term" value="F:ABC-type sulfate transporter activity"/>
    <property type="evidence" value="ECO:0007669"/>
    <property type="project" value="InterPro"/>
</dbReference>
<dbReference type="PANTHER" id="PTHR30406:SF8">
    <property type="entry name" value="SULFATE TRANSPORT SYSTEM PERMEASE PROTEIN CYST"/>
    <property type="match status" value="1"/>
</dbReference>
<dbReference type="SUPFAM" id="SSF161098">
    <property type="entry name" value="MetI-like"/>
    <property type="match status" value="1"/>
</dbReference>
<feature type="domain" description="ABC transmembrane type-1" evidence="10">
    <location>
        <begin position="61"/>
        <end position="270"/>
    </location>
</feature>
<evidence type="ECO:0000256" key="5">
    <source>
        <dbReference type="ARBA" id="ARBA00022989"/>
    </source>
</evidence>
<evidence type="ECO:0000256" key="7">
    <source>
        <dbReference type="ARBA" id="ARBA00023136"/>
    </source>
</evidence>
<keyword evidence="6" id="KW-0764">Sulfate transport</keyword>
<dbReference type="RefSeq" id="WP_197526460.1">
    <property type="nucleotide sequence ID" value="NZ_SJPR01000002.1"/>
</dbReference>
<evidence type="ECO:0000256" key="2">
    <source>
        <dbReference type="ARBA" id="ARBA00011779"/>
    </source>
</evidence>
<dbReference type="PROSITE" id="PS50928">
    <property type="entry name" value="ABC_TM1"/>
    <property type="match status" value="1"/>
</dbReference>
<evidence type="ECO:0000256" key="8">
    <source>
        <dbReference type="ARBA" id="ARBA00025323"/>
    </source>
</evidence>
<reference evidence="11 12" key="1">
    <citation type="submission" date="2019-02" db="EMBL/GenBank/DDBJ databases">
        <title>Deep-cultivation of Planctomycetes and their phenomic and genomic characterization uncovers novel biology.</title>
        <authorList>
            <person name="Wiegand S."/>
            <person name="Jogler M."/>
            <person name="Boedeker C."/>
            <person name="Pinto D."/>
            <person name="Vollmers J."/>
            <person name="Rivas-Marin E."/>
            <person name="Kohn T."/>
            <person name="Peeters S.H."/>
            <person name="Heuer A."/>
            <person name="Rast P."/>
            <person name="Oberbeckmann S."/>
            <person name="Bunk B."/>
            <person name="Jeske O."/>
            <person name="Meyerdierks A."/>
            <person name="Storesund J.E."/>
            <person name="Kallscheuer N."/>
            <person name="Luecker S."/>
            <person name="Lage O.M."/>
            <person name="Pohl T."/>
            <person name="Merkel B.J."/>
            <person name="Hornburger P."/>
            <person name="Mueller R.-W."/>
            <person name="Bruemmer F."/>
            <person name="Labrenz M."/>
            <person name="Spormann A.M."/>
            <person name="Op Den Camp H."/>
            <person name="Overmann J."/>
            <person name="Amann R."/>
            <person name="Jetten M.S.M."/>
            <person name="Mascher T."/>
            <person name="Medema M.H."/>
            <person name="Devos D.P."/>
            <person name="Kaster A.-K."/>
            <person name="Ovreas L."/>
            <person name="Rohde M."/>
            <person name="Galperin M.Y."/>
            <person name="Jogler C."/>
        </authorList>
    </citation>
    <scope>NUCLEOTIDE SEQUENCE [LARGE SCALE GENOMIC DNA]</scope>
    <source>
        <strain evidence="11 12">Pla108</strain>
    </source>
</reference>
<dbReference type="GO" id="GO:0005886">
    <property type="term" value="C:plasma membrane"/>
    <property type="evidence" value="ECO:0007669"/>
    <property type="project" value="UniProtKB-SubCell"/>
</dbReference>
<accession>A0A5C6ADB8</accession>
<keyword evidence="3 9" id="KW-0813">Transport</keyword>
<comment type="caution">
    <text evidence="11">The sequence shown here is derived from an EMBL/GenBank/DDBJ whole genome shotgun (WGS) entry which is preliminary data.</text>
</comment>
<feature type="transmembrane region" description="Helical" evidence="9">
    <location>
        <begin position="57"/>
        <end position="86"/>
    </location>
</feature>
<protein>
    <submittedName>
        <fullName evidence="11">Sulfate transport system permease protein CysW</fullName>
    </submittedName>
</protein>
<evidence type="ECO:0000259" key="10">
    <source>
        <dbReference type="PROSITE" id="PS50928"/>
    </source>
</evidence>
<comment type="subunit">
    <text evidence="2">The complex is composed of two ATP-binding proteins (CysA), two transmembrane proteins (CysT and CysW) and a solute-binding protein (CysP).</text>
</comment>
<dbReference type="InterPro" id="IPR005667">
    <property type="entry name" value="Sulph_transpt2"/>
</dbReference>
<feature type="transmembrane region" description="Helical" evidence="9">
    <location>
        <begin position="17"/>
        <end position="37"/>
    </location>
</feature>
<name>A0A5C6ADB8_9BACT</name>
<sequence>MPVDAPAPPHRSRDRSFLLAMAILGGAYVVLIALMVVADLASTNVASLSAAIRSPEIRYATALSLASATASAALSVVVATPIAYLLSRGQEGRESTRPRARAAAYAAVDALLDVPIVLPPLVVGVSLLVLFRHAPFSWISEHVVYEIPAVVLAQFVVACALAVRTLRATFEQIGVRQEQVALTLGASRATAFWTVMLPQARPGLVAAATVSWARSIGEFGPVLVFASATRMRTEVLPTSVYLELQAGNLEGALAVSVLMIALAAAVLVLTRVLGQSRLAV</sequence>
<gene>
    <name evidence="11" type="primary">cysW</name>
    <name evidence="11" type="ORF">Pla108_21090</name>
</gene>
<dbReference type="Pfam" id="PF00528">
    <property type="entry name" value="BPD_transp_1"/>
    <property type="match status" value="1"/>
</dbReference>
<evidence type="ECO:0000256" key="9">
    <source>
        <dbReference type="RuleBase" id="RU363032"/>
    </source>
</evidence>
<evidence type="ECO:0000256" key="3">
    <source>
        <dbReference type="ARBA" id="ARBA00022448"/>
    </source>
</evidence>
<evidence type="ECO:0000256" key="1">
    <source>
        <dbReference type="ARBA" id="ARBA00004651"/>
    </source>
</evidence>
<dbReference type="PANTHER" id="PTHR30406">
    <property type="entry name" value="SULFATE TRANSPORT SYSTEM PERMEASE PROTEIN"/>
    <property type="match status" value="1"/>
</dbReference>